<dbReference type="PANTHER" id="PTHR34966:SF1">
    <property type="entry name" value="OS04G0508100 PROTEIN"/>
    <property type="match status" value="1"/>
</dbReference>
<sequence length="103" mass="11398">MSKNIIARVAQWLANELIVKGLANNPSFQRFAVRTHEQTQKLAEKAAKSSKELAESESVRALKDEAEARARSASKTAIGLGELLMENVKKALYHDPKSKQPPK</sequence>
<dbReference type="EMBL" id="HBFP01004346">
    <property type="protein sequence ID" value="CAD8818702.1"/>
    <property type="molecule type" value="Transcribed_RNA"/>
</dbReference>
<protein>
    <submittedName>
        <fullName evidence="1">Uncharacterized protein</fullName>
    </submittedName>
</protein>
<evidence type="ECO:0000313" key="1">
    <source>
        <dbReference type="EMBL" id="CAD8818702.1"/>
    </source>
</evidence>
<name>A0A7S0ZDT4_9RHOD</name>
<accession>A0A7S0ZDT4</accession>
<proteinExistence type="predicted"/>
<reference evidence="1" key="1">
    <citation type="submission" date="2021-01" db="EMBL/GenBank/DDBJ databases">
        <authorList>
            <person name="Corre E."/>
            <person name="Pelletier E."/>
            <person name="Niang G."/>
            <person name="Scheremetjew M."/>
            <person name="Finn R."/>
            <person name="Kale V."/>
            <person name="Holt S."/>
            <person name="Cochrane G."/>
            <person name="Meng A."/>
            <person name="Brown T."/>
            <person name="Cohen L."/>
        </authorList>
    </citation>
    <scope>NUCLEOTIDE SEQUENCE</scope>
    <source>
        <strain evidence="1">CCMP3278</strain>
    </source>
</reference>
<dbReference type="PANTHER" id="PTHR34966">
    <property type="entry name" value="OSJNBA0043L24.15 PROTEIN"/>
    <property type="match status" value="1"/>
</dbReference>
<organism evidence="1">
    <name type="scientific">Timspurckia oligopyrenoides</name>
    <dbReference type="NCBI Taxonomy" id="708627"/>
    <lineage>
        <taxon>Eukaryota</taxon>
        <taxon>Rhodophyta</taxon>
        <taxon>Bangiophyceae</taxon>
        <taxon>Porphyridiales</taxon>
        <taxon>Porphyridiaceae</taxon>
        <taxon>Timspurckia</taxon>
    </lineage>
</organism>
<gene>
    <name evidence="1" type="ORF">TOLI1172_LOCUS3091</name>
</gene>
<dbReference type="AlphaFoldDB" id="A0A7S0ZDT4"/>